<evidence type="ECO:0000256" key="2">
    <source>
        <dbReference type="SAM" id="Phobius"/>
    </source>
</evidence>
<organism evidence="3 4">
    <name type="scientific">Flagellimonas olearia</name>
    <dbReference type="NCBI Taxonomy" id="552546"/>
    <lineage>
        <taxon>Bacteria</taxon>
        <taxon>Pseudomonadati</taxon>
        <taxon>Bacteroidota</taxon>
        <taxon>Flavobacteriia</taxon>
        <taxon>Flavobacteriales</taxon>
        <taxon>Flavobacteriaceae</taxon>
        <taxon>Flagellimonas</taxon>
    </lineage>
</organism>
<keyword evidence="1" id="KW-0175">Coiled coil</keyword>
<gene>
    <name evidence="3" type="ORF">F8C76_11290</name>
</gene>
<sequence length="182" mass="21171">MEKKKTIKIDRRIPKAIFIGFLLGWITVFIVEHYGEISYIADTSELIAKEKRRKQQSQQQYNELLQKKLSGEQLSILEESTFKVMRSKQAEENNFSFNVEIPNDTPVSSIFLDTPFGSNIGISGKSYFVRDVSSSYGKFHEYSNKFGHYLNATLEDFKYVLGFGLVYTIVLFIFLYFRIRLA</sequence>
<keyword evidence="2" id="KW-0472">Membrane</keyword>
<comment type="caution">
    <text evidence="3">The sequence shown here is derived from an EMBL/GenBank/DDBJ whole genome shotgun (WGS) entry which is preliminary data.</text>
</comment>
<dbReference type="RefSeq" id="WP_152131812.1">
    <property type="nucleotide sequence ID" value="NZ_WELG01000002.1"/>
</dbReference>
<feature type="transmembrane region" description="Helical" evidence="2">
    <location>
        <begin position="159"/>
        <end position="177"/>
    </location>
</feature>
<evidence type="ECO:0000313" key="4">
    <source>
        <dbReference type="Proteomes" id="UP000429785"/>
    </source>
</evidence>
<keyword evidence="2" id="KW-0812">Transmembrane</keyword>
<name>A0A6I1DUE3_9FLAO</name>
<protein>
    <submittedName>
        <fullName evidence="3">Uncharacterized protein</fullName>
    </submittedName>
</protein>
<accession>A0A6I1DUE3</accession>
<dbReference type="EMBL" id="WELG01000002">
    <property type="protein sequence ID" value="KAB7528440.1"/>
    <property type="molecule type" value="Genomic_DNA"/>
</dbReference>
<dbReference type="Proteomes" id="UP000429785">
    <property type="component" value="Unassembled WGS sequence"/>
</dbReference>
<dbReference type="AlphaFoldDB" id="A0A6I1DUE3"/>
<keyword evidence="2" id="KW-1133">Transmembrane helix</keyword>
<evidence type="ECO:0000313" key="3">
    <source>
        <dbReference type="EMBL" id="KAB7528440.1"/>
    </source>
</evidence>
<reference evidence="3 4" key="1">
    <citation type="submission" date="2019-10" db="EMBL/GenBank/DDBJ databases">
        <title>Muricauda olearia CL-SS4 JCM15563 genome.</title>
        <authorList>
            <person name="Liu L."/>
        </authorList>
    </citation>
    <scope>NUCLEOTIDE SEQUENCE [LARGE SCALE GENOMIC DNA]</scope>
    <source>
        <strain evidence="3 4">CL-SS4</strain>
    </source>
</reference>
<feature type="transmembrane region" description="Helical" evidence="2">
    <location>
        <begin position="12"/>
        <end position="31"/>
    </location>
</feature>
<evidence type="ECO:0000256" key="1">
    <source>
        <dbReference type="SAM" id="Coils"/>
    </source>
</evidence>
<proteinExistence type="predicted"/>
<feature type="coiled-coil region" evidence="1">
    <location>
        <begin position="40"/>
        <end position="67"/>
    </location>
</feature>